<evidence type="ECO:0000313" key="4">
    <source>
        <dbReference type="Proteomes" id="UP000248795"/>
    </source>
</evidence>
<proteinExistence type="predicted"/>
<accession>A0A2W2CAJ2</accession>
<keyword evidence="4" id="KW-1185">Reference proteome</keyword>
<name>A0A2W2CAJ2_9HYPH</name>
<dbReference type="SUPFAM" id="SSF53474">
    <property type="entry name" value="alpha/beta-Hydrolases"/>
    <property type="match status" value="1"/>
</dbReference>
<dbReference type="GO" id="GO:0006629">
    <property type="term" value="P:lipid metabolic process"/>
    <property type="evidence" value="ECO:0007669"/>
    <property type="project" value="InterPro"/>
</dbReference>
<feature type="chain" id="PRO_5015909898" evidence="1">
    <location>
        <begin position="21"/>
        <end position="321"/>
    </location>
</feature>
<dbReference type="Proteomes" id="UP000248795">
    <property type="component" value="Unassembled WGS sequence"/>
</dbReference>
<reference evidence="4" key="1">
    <citation type="submission" date="2018-06" db="EMBL/GenBank/DDBJ databases">
        <title>Aestuariibacter litoralis strain KCTC 52945T.</title>
        <authorList>
            <person name="Li X."/>
            <person name="Salam N."/>
            <person name="Li J.-L."/>
            <person name="Chen Y.-M."/>
            <person name="Yang Z.-W."/>
            <person name="Zhang L.-Y."/>
            <person name="Han M.-X."/>
            <person name="Xiao M."/>
            <person name="Li W.-J."/>
        </authorList>
    </citation>
    <scope>NUCLEOTIDE SEQUENCE [LARGE SCALE GENOMIC DNA]</scope>
    <source>
        <strain evidence="4">KCTC 52945</strain>
    </source>
</reference>
<protein>
    <submittedName>
        <fullName evidence="3">Lipase family protein</fullName>
    </submittedName>
</protein>
<dbReference type="PANTHER" id="PTHR45856:SF24">
    <property type="entry name" value="FUNGAL LIPASE-LIKE DOMAIN-CONTAINING PROTEIN"/>
    <property type="match status" value="1"/>
</dbReference>
<dbReference type="RefSeq" id="WP_111197482.1">
    <property type="nucleotide sequence ID" value="NZ_QKVK01000003.1"/>
</dbReference>
<organism evidence="3 4">
    <name type="scientific">Aestuariivirga litoralis</name>
    <dbReference type="NCBI Taxonomy" id="2650924"/>
    <lineage>
        <taxon>Bacteria</taxon>
        <taxon>Pseudomonadati</taxon>
        <taxon>Pseudomonadota</taxon>
        <taxon>Alphaproteobacteria</taxon>
        <taxon>Hyphomicrobiales</taxon>
        <taxon>Aestuariivirgaceae</taxon>
        <taxon>Aestuariivirga</taxon>
    </lineage>
</organism>
<dbReference type="PANTHER" id="PTHR45856">
    <property type="entry name" value="ALPHA/BETA-HYDROLASES SUPERFAMILY PROTEIN"/>
    <property type="match status" value="1"/>
</dbReference>
<dbReference type="Gene3D" id="3.40.50.1820">
    <property type="entry name" value="alpha/beta hydrolase"/>
    <property type="match status" value="1"/>
</dbReference>
<sequence>MVSITMGGAVLRPGMRQAMAALVSISLLAGCASLPKGELQTLGSEVVQEKIDFATLDVNAKRAKAAYASPAQIRSAYPKATRVATPGGRDVQYFIETDDKAKVQYLVVRGTTDDTTLKEDFDAKLRVDRATKIPIHTGFDQDARAVWKDAQPYLKTGYKTYLVGHSLGGAVAAILGIYMIEDGYKVDKIYTYGQPRFTTSEGVAQLGFLPLLRVVDENDVVPLLPPGAMANRKYGRYEQFGPEVILLEGPDYVYLPSQAATELSLGEFWRDLNVADLKDHKLNNYIRRIEDKMNGGRQVAYNARENYVAKQNTVAALKSRQ</sequence>
<gene>
    <name evidence="3" type="ORF">DK847_07700</name>
</gene>
<dbReference type="CDD" id="cd00519">
    <property type="entry name" value="Lipase_3"/>
    <property type="match status" value="1"/>
</dbReference>
<dbReference type="EMBL" id="QKVK01000003">
    <property type="protein sequence ID" value="PZF77203.1"/>
    <property type="molecule type" value="Genomic_DNA"/>
</dbReference>
<dbReference type="InterPro" id="IPR051218">
    <property type="entry name" value="Sec_MonoDiacylglyc_Lipase"/>
</dbReference>
<evidence type="ECO:0000256" key="1">
    <source>
        <dbReference type="SAM" id="SignalP"/>
    </source>
</evidence>
<feature type="domain" description="Fungal lipase-type" evidence="2">
    <location>
        <begin position="106"/>
        <end position="226"/>
    </location>
</feature>
<evidence type="ECO:0000259" key="2">
    <source>
        <dbReference type="Pfam" id="PF01764"/>
    </source>
</evidence>
<dbReference type="Pfam" id="PF01764">
    <property type="entry name" value="Lipase_3"/>
    <property type="match status" value="1"/>
</dbReference>
<keyword evidence="1" id="KW-0732">Signal</keyword>
<comment type="caution">
    <text evidence="3">The sequence shown here is derived from an EMBL/GenBank/DDBJ whole genome shotgun (WGS) entry which is preliminary data.</text>
</comment>
<dbReference type="InterPro" id="IPR029058">
    <property type="entry name" value="AB_hydrolase_fold"/>
</dbReference>
<evidence type="ECO:0000313" key="3">
    <source>
        <dbReference type="EMBL" id="PZF77203.1"/>
    </source>
</evidence>
<dbReference type="InterPro" id="IPR002921">
    <property type="entry name" value="Fungal_lipase-type"/>
</dbReference>
<dbReference type="AlphaFoldDB" id="A0A2W2CAJ2"/>
<feature type="signal peptide" evidence="1">
    <location>
        <begin position="1"/>
        <end position="20"/>
    </location>
</feature>